<evidence type="ECO:0000313" key="2">
    <source>
        <dbReference type="Proteomes" id="UP001157502"/>
    </source>
</evidence>
<gene>
    <name evidence="1" type="ORF">DPEC_G00234680</name>
</gene>
<name>A0ACC2FXS3_DALPE</name>
<proteinExistence type="predicted"/>
<evidence type="ECO:0000313" key="1">
    <source>
        <dbReference type="EMBL" id="KAJ7996209.1"/>
    </source>
</evidence>
<sequence>MEPENDWSSRKEGEDTREVVIGILTRVVPMSVDRLRETVDTVHRVGRKGNAATSNNTPRSIIIQFGMRTVRDDVWKRSRDARVCTEMHLRFREDFSKEDREARTKLWPIVQEARKKGKRAFLKEGYALIDNRRVDPE</sequence>
<dbReference type="Proteomes" id="UP001157502">
    <property type="component" value="Chromosome 20"/>
</dbReference>
<dbReference type="EMBL" id="CM055747">
    <property type="protein sequence ID" value="KAJ7996209.1"/>
    <property type="molecule type" value="Genomic_DNA"/>
</dbReference>
<keyword evidence="2" id="KW-1185">Reference proteome</keyword>
<organism evidence="1 2">
    <name type="scientific">Dallia pectoralis</name>
    <name type="common">Alaska blackfish</name>
    <dbReference type="NCBI Taxonomy" id="75939"/>
    <lineage>
        <taxon>Eukaryota</taxon>
        <taxon>Metazoa</taxon>
        <taxon>Chordata</taxon>
        <taxon>Craniata</taxon>
        <taxon>Vertebrata</taxon>
        <taxon>Euteleostomi</taxon>
        <taxon>Actinopterygii</taxon>
        <taxon>Neopterygii</taxon>
        <taxon>Teleostei</taxon>
        <taxon>Protacanthopterygii</taxon>
        <taxon>Esociformes</taxon>
        <taxon>Umbridae</taxon>
        <taxon>Dallia</taxon>
    </lineage>
</organism>
<protein>
    <submittedName>
        <fullName evidence="1">Uncharacterized protein</fullName>
    </submittedName>
</protein>
<reference evidence="1" key="1">
    <citation type="submission" date="2021-05" db="EMBL/GenBank/DDBJ databases">
        <authorList>
            <person name="Pan Q."/>
            <person name="Jouanno E."/>
            <person name="Zahm M."/>
            <person name="Klopp C."/>
            <person name="Cabau C."/>
            <person name="Louis A."/>
            <person name="Berthelot C."/>
            <person name="Parey E."/>
            <person name="Roest Crollius H."/>
            <person name="Montfort J."/>
            <person name="Robinson-Rechavi M."/>
            <person name="Bouchez O."/>
            <person name="Lampietro C."/>
            <person name="Lopez Roques C."/>
            <person name="Donnadieu C."/>
            <person name="Postlethwait J."/>
            <person name="Bobe J."/>
            <person name="Dillon D."/>
            <person name="Chandos A."/>
            <person name="von Hippel F."/>
            <person name="Guiguen Y."/>
        </authorList>
    </citation>
    <scope>NUCLEOTIDE SEQUENCE</scope>
    <source>
        <strain evidence="1">YG-Jan2019</strain>
    </source>
</reference>
<comment type="caution">
    <text evidence="1">The sequence shown here is derived from an EMBL/GenBank/DDBJ whole genome shotgun (WGS) entry which is preliminary data.</text>
</comment>
<accession>A0ACC2FXS3</accession>